<reference evidence="3" key="1">
    <citation type="submission" date="2018-12" db="EMBL/GenBank/DDBJ databases">
        <title>Novel natural products biosynthetic potential of the class Ktedonobacteria.</title>
        <authorList>
            <person name="Zheng Y."/>
            <person name="Saitou A."/>
            <person name="Wang C.M."/>
            <person name="Toyoda A."/>
            <person name="Minakuchi Y."/>
            <person name="Sekiguchi Y."/>
            <person name="Ueda K."/>
            <person name="Takano H."/>
            <person name="Sakai Y."/>
            <person name="Yokota A."/>
            <person name="Yabe S."/>
        </authorList>
    </citation>
    <scope>NUCLEOTIDE SEQUENCE</scope>
    <source>
        <strain evidence="3">A3-2</strain>
    </source>
</reference>
<keyword evidence="2" id="KW-1133">Transmembrane helix</keyword>
<sequence>MSEARHEPGLPPLPSAHESGPQVCTTIQLYLAVLDDLSFEQAQAVLEHVYDCSSCLQTYRLFNQVNQLLRNLEQTRPSARVDRAVYQAIATRWGASRNTAVAQPEERRQEQAYSVSPARSRLTALRRPARRPLLRRRLFLLPAVAALLLLVLGASLGVSIFWHPSQAFALPPGLSWRGYVLYHRQTKMSDEGLPYRVETYHNLGTGELHIEATMPGRLDVVLISDGQTVLGLDMMHHVAQWNPSRWNVQDTAFDLEQLRRDLQQGSAHYLGEGDFQGQTVYRIWLPSDYILLLDEHYRPVNLLYASGAEQGQPVYESVRLLPEDQVPEHLWEMRPPSGFLPGQLPAEP</sequence>
<keyword evidence="2" id="KW-0812">Transmembrane</keyword>
<dbReference type="EMBL" id="AP019377">
    <property type="protein sequence ID" value="BBH94656.1"/>
    <property type="molecule type" value="Genomic_DNA"/>
</dbReference>
<evidence type="ECO:0000256" key="1">
    <source>
        <dbReference type="SAM" id="MobiDB-lite"/>
    </source>
</evidence>
<feature type="transmembrane region" description="Helical" evidence="2">
    <location>
        <begin position="138"/>
        <end position="162"/>
    </location>
</feature>
<evidence type="ECO:0008006" key="4">
    <source>
        <dbReference type="Google" id="ProtNLM"/>
    </source>
</evidence>
<protein>
    <recommendedName>
        <fullName evidence="4">Zinc-finger domain-containing protein</fullName>
    </recommendedName>
</protein>
<accession>A0A455T4B4</accession>
<organism evidence="3">
    <name type="scientific">Thermogemmatispora argillosa</name>
    <dbReference type="NCBI Taxonomy" id="2045280"/>
    <lineage>
        <taxon>Bacteria</taxon>
        <taxon>Bacillati</taxon>
        <taxon>Chloroflexota</taxon>
        <taxon>Ktedonobacteria</taxon>
        <taxon>Thermogemmatisporales</taxon>
        <taxon>Thermogemmatisporaceae</taxon>
        <taxon>Thermogemmatispora</taxon>
    </lineage>
</organism>
<feature type="region of interest" description="Disordered" evidence="1">
    <location>
        <begin position="1"/>
        <end position="20"/>
    </location>
</feature>
<evidence type="ECO:0000313" key="3">
    <source>
        <dbReference type="EMBL" id="BBH94656.1"/>
    </source>
</evidence>
<name>A0A455T4B4_9CHLR</name>
<proteinExistence type="predicted"/>
<keyword evidence="2" id="KW-0472">Membrane</keyword>
<gene>
    <name evidence="3" type="ORF">KTA_28550</name>
</gene>
<evidence type="ECO:0000256" key="2">
    <source>
        <dbReference type="SAM" id="Phobius"/>
    </source>
</evidence>
<dbReference type="AlphaFoldDB" id="A0A455T4B4"/>